<protein>
    <submittedName>
        <fullName evidence="3">DUF5709 domain-containing protein</fullName>
    </submittedName>
</protein>
<dbReference type="EMBL" id="JBHSUA010000018">
    <property type="protein sequence ID" value="MFC6397098.1"/>
    <property type="molecule type" value="Genomic_DNA"/>
</dbReference>
<feature type="compositionally biased region" description="Acidic residues" evidence="1">
    <location>
        <begin position="1"/>
        <end position="13"/>
    </location>
</feature>
<feature type="region of interest" description="Disordered" evidence="1">
    <location>
        <begin position="1"/>
        <end position="21"/>
    </location>
</feature>
<dbReference type="InterPro" id="IPR043763">
    <property type="entry name" value="DUF5709"/>
</dbReference>
<dbReference type="RefSeq" id="WP_343884709.1">
    <property type="nucleotide sequence ID" value="NZ_BAAAKI010000003.1"/>
</dbReference>
<feature type="region of interest" description="Disordered" evidence="1">
    <location>
        <begin position="70"/>
        <end position="110"/>
    </location>
</feature>
<evidence type="ECO:0000259" key="2">
    <source>
        <dbReference type="Pfam" id="PF18970"/>
    </source>
</evidence>
<evidence type="ECO:0000256" key="1">
    <source>
        <dbReference type="SAM" id="MobiDB-lite"/>
    </source>
</evidence>
<evidence type="ECO:0000313" key="3">
    <source>
        <dbReference type="EMBL" id="MFC6397098.1"/>
    </source>
</evidence>
<name>A0ABW1X386_9ACTN</name>
<keyword evidence="4" id="KW-1185">Reference proteome</keyword>
<comment type="caution">
    <text evidence="3">The sequence shown here is derived from an EMBL/GenBank/DDBJ whole genome shotgun (WGS) entry which is preliminary data.</text>
</comment>
<organism evidence="3 4">
    <name type="scientific">Luteococcus sanguinis</name>
    <dbReference type="NCBI Taxonomy" id="174038"/>
    <lineage>
        <taxon>Bacteria</taxon>
        <taxon>Bacillati</taxon>
        <taxon>Actinomycetota</taxon>
        <taxon>Actinomycetes</taxon>
        <taxon>Propionibacteriales</taxon>
        <taxon>Propionibacteriaceae</taxon>
        <taxon>Luteococcus</taxon>
    </lineage>
</organism>
<gene>
    <name evidence="3" type="ORF">ACFP57_08925</name>
</gene>
<accession>A0ABW1X386</accession>
<dbReference type="Proteomes" id="UP001596266">
    <property type="component" value="Unassembled WGS sequence"/>
</dbReference>
<dbReference type="Pfam" id="PF18970">
    <property type="entry name" value="DUF5709"/>
    <property type="match status" value="1"/>
</dbReference>
<proteinExistence type="predicted"/>
<sequence length="142" mass="15216">MADDIDIPDESEQLDQLQSEDTLVDRGVDDVLDEGYIAPDHWSPAQGFGNTADEQARGETLDIRITQEVPDADPTVDVPFWNEGGESREVGSRRAGRLIAGDNSDGEPNAAEVGIDGGVACAEEAAMYVIEGSEDEDPKPID</sequence>
<evidence type="ECO:0000313" key="4">
    <source>
        <dbReference type="Proteomes" id="UP001596266"/>
    </source>
</evidence>
<reference evidence="4" key="1">
    <citation type="journal article" date="2019" name="Int. J. Syst. Evol. Microbiol.">
        <title>The Global Catalogue of Microorganisms (GCM) 10K type strain sequencing project: providing services to taxonomists for standard genome sequencing and annotation.</title>
        <authorList>
            <consortium name="The Broad Institute Genomics Platform"/>
            <consortium name="The Broad Institute Genome Sequencing Center for Infectious Disease"/>
            <person name="Wu L."/>
            <person name="Ma J."/>
        </authorList>
    </citation>
    <scope>NUCLEOTIDE SEQUENCE [LARGE SCALE GENOMIC DNA]</scope>
    <source>
        <strain evidence="4">CGMCC 1.15277</strain>
    </source>
</reference>
<feature type="domain" description="DUF5709" evidence="2">
    <location>
        <begin position="89"/>
        <end position="131"/>
    </location>
</feature>